<protein>
    <recommendedName>
        <fullName evidence="7">Anaerobic ribonucleoside-triphosphate reductase-activating protein</fullName>
        <ecNumber evidence="7">1.97.1.-</ecNumber>
    </recommendedName>
</protein>
<dbReference type="InterPro" id="IPR013785">
    <property type="entry name" value="Aldolase_TIM"/>
</dbReference>
<dbReference type="SFLD" id="SFLDS00029">
    <property type="entry name" value="Radical_SAM"/>
    <property type="match status" value="1"/>
</dbReference>
<keyword evidence="9" id="KW-1185">Reference proteome</keyword>
<proteinExistence type="inferred from homology"/>
<evidence type="ECO:0000256" key="4">
    <source>
        <dbReference type="ARBA" id="ARBA00022723"/>
    </source>
</evidence>
<evidence type="ECO:0000256" key="1">
    <source>
        <dbReference type="ARBA" id="ARBA00001966"/>
    </source>
</evidence>
<comment type="similarity">
    <text evidence="7">Belongs to the organic radical-activating enzymes family.</text>
</comment>
<dbReference type="GO" id="GO:0046872">
    <property type="term" value="F:metal ion binding"/>
    <property type="evidence" value="ECO:0007669"/>
    <property type="project" value="UniProtKB-KW"/>
</dbReference>
<dbReference type="GO" id="GO:0004748">
    <property type="term" value="F:ribonucleoside-diphosphate reductase activity, thioredoxin disulfide as acceptor"/>
    <property type="evidence" value="ECO:0007669"/>
    <property type="project" value="TreeGrafter"/>
</dbReference>
<dbReference type="RefSeq" id="WP_099577116.1">
    <property type="nucleotide sequence ID" value="NZ_MJBI02000010.1"/>
</dbReference>
<dbReference type="NCBIfam" id="TIGR02491">
    <property type="entry name" value="NrdG"/>
    <property type="match status" value="1"/>
</dbReference>
<dbReference type="SFLD" id="SFLDG01063">
    <property type="entry name" value="activating_enzymes__group_1"/>
    <property type="match status" value="1"/>
</dbReference>
<keyword evidence="5" id="KW-0408">Iron</keyword>
<accession>A0A2G5NUL9</accession>
<evidence type="ECO:0000256" key="2">
    <source>
        <dbReference type="ARBA" id="ARBA00022485"/>
    </source>
</evidence>
<evidence type="ECO:0000256" key="5">
    <source>
        <dbReference type="ARBA" id="ARBA00023004"/>
    </source>
</evidence>
<organism evidence="8 9">
    <name type="scientific">Macrococcoides goetzii</name>
    <dbReference type="NCBI Taxonomy" id="1891097"/>
    <lineage>
        <taxon>Bacteria</taxon>
        <taxon>Bacillati</taxon>
        <taxon>Bacillota</taxon>
        <taxon>Bacilli</taxon>
        <taxon>Bacillales</taxon>
        <taxon>Staphylococcaceae</taxon>
        <taxon>Macrococcoides</taxon>
    </lineage>
</organism>
<evidence type="ECO:0000256" key="3">
    <source>
        <dbReference type="ARBA" id="ARBA00022691"/>
    </source>
</evidence>
<dbReference type="GO" id="GO:0043365">
    <property type="term" value="F:[formate-C-acetyltransferase]-activating enzyme activity"/>
    <property type="evidence" value="ECO:0007669"/>
    <property type="project" value="InterPro"/>
</dbReference>
<dbReference type="InterPro" id="IPR012837">
    <property type="entry name" value="NrdG"/>
</dbReference>
<reference evidence="8 9" key="1">
    <citation type="journal article" date="2018" name="Front. Microbiol.">
        <title>Description and Comparative Genomics of Macrococcus caseolyticus subsp. hominis subsp. nov., Macrococcus goetzii sp. nov., Macrococcus epidermidis sp. nov., and Macrococcus bohemicus sp. nov., Novel Macrococci From Human Clinical Material With Virulence Potential and Suspected Uptake of Foreign DNA by Natural Transformation.</title>
        <authorList>
            <person name="Maslanova I."/>
            <person name="Wertheimer Z."/>
            <person name="Sedlacek I."/>
            <person name="Svec P."/>
            <person name="Indrakova A."/>
            <person name="Kovarovic V."/>
            <person name="Schumann P."/>
            <person name="Sproer C."/>
            <person name="Kralova S."/>
            <person name="Sedo O."/>
            <person name="Kristofova L."/>
            <person name="Vrbovska V."/>
            <person name="Fuzik T."/>
            <person name="Petras P."/>
            <person name="Zdrahal Z."/>
            <person name="Ruzickova V."/>
            <person name="Doskar J."/>
            <person name="Pantucek R."/>
        </authorList>
    </citation>
    <scope>NUCLEOTIDE SEQUENCE [LARGE SCALE GENOMIC DNA]</scope>
    <source>
        <strain evidence="8 9">CCM 4927</strain>
    </source>
</reference>
<comment type="cofactor">
    <cofactor evidence="1">
        <name>[4Fe-4S] cluster</name>
        <dbReference type="ChEBI" id="CHEBI:49883"/>
    </cofactor>
</comment>
<keyword evidence="3" id="KW-0949">S-adenosyl-L-methionine</keyword>
<evidence type="ECO:0000256" key="6">
    <source>
        <dbReference type="ARBA" id="ARBA00023014"/>
    </source>
</evidence>
<dbReference type="PANTHER" id="PTHR30352">
    <property type="entry name" value="PYRUVATE FORMATE-LYASE-ACTIVATING ENZYME"/>
    <property type="match status" value="1"/>
</dbReference>
<keyword evidence="6" id="KW-0411">Iron-sulfur</keyword>
<dbReference type="Proteomes" id="UP000229523">
    <property type="component" value="Unassembled WGS sequence"/>
</dbReference>
<evidence type="ECO:0000256" key="7">
    <source>
        <dbReference type="PIRNR" id="PIRNR000368"/>
    </source>
</evidence>
<evidence type="ECO:0000313" key="8">
    <source>
        <dbReference type="EMBL" id="RAI79158.1"/>
    </source>
</evidence>
<dbReference type="SUPFAM" id="SSF102114">
    <property type="entry name" value="Radical SAM enzymes"/>
    <property type="match status" value="1"/>
</dbReference>
<dbReference type="InterPro" id="IPR058240">
    <property type="entry name" value="rSAM_sf"/>
</dbReference>
<dbReference type="Gene3D" id="3.20.20.70">
    <property type="entry name" value="Aldolase class I"/>
    <property type="match status" value="1"/>
</dbReference>
<keyword evidence="4" id="KW-0479">Metal-binding</keyword>
<gene>
    <name evidence="8" type="primary">nrdG</name>
    <name evidence="8" type="ORF">BFS35_012460</name>
</gene>
<comment type="caution">
    <text evidence="8">The sequence shown here is derived from an EMBL/GenBank/DDBJ whole genome shotgun (WGS) entry which is preliminary data.</text>
</comment>
<dbReference type="PANTHER" id="PTHR30352:SF2">
    <property type="entry name" value="ANAEROBIC RIBONUCLEOSIDE-TRIPHOSPHATE REDUCTASE-ACTIVATING PROTEIN"/>
    <property type="match status" value="1"/>
</dbReference>
<name>A0A2G5NUL9_9STAP</name>
<dbReference type="InterPro" id="IPR034457">
    <property type="entry name" value="Organic_radical-activating"/>
</dbReference>
<dbReference type="PIRSF" id="PIRSF000368">
    <property type="entry name" value="NrdG"/>
    <property type="match status" value="1"/>
</dbReference>
<keyword evidence="2" id="KW-0004">4Fe-4S</keyword>
<dbReference type="CDD" id="cd01335">
    <property type="entry name" value="Radical_SAM"/>
    <property type="match status" value="1"/>
</dbReference>
<sequence>MTYEGMGYVAKVMNCVVTDGTGMRVSVYVSGCHFHCPECFNASIWSFNHGERITEQKIEEILTLLDKDYISGLSLLGGEPLDNLAVIQPLISAFRKKFGNRKDIWMWSGYMIEYIQNTPVLAEVLNDIDVLVDGPYVHSLFQPNLKFRGSLNQRIHYLNKGNILHEK</sequence>
<dbReference type="GO" id="GO:0051539">
    <property type="term" value="F:4 iron, 4 sulfur cluster binding"/>
    <property type="evidence" value="ECO:0007669"/>
    <property type="project" value="UniProtKB-KW"/>
</dbReference>
<dbReference type="AlphaFoldDB" id="A0A2G5NUL9"/>
<dbReference type="SFLD" id="SFLDG01066">
    <property type="entry name" value="organic_radical-activating_enz"/>
    <property type="match status" value="1"/>
</dbReference>
<keyword evidence="7" id="KW-0560">Oxidoreductase</keyword>
<dbReference type="EC" id="1.97.1.-" evidence="7"/>
<dbReference type="SFLD" id="SFLDF00299">
    <property type="entry name" value="anaerobic_ribonucleoside-triph"/>
    <property type="match status" value="1"/>
</dbReference>
<evidence type="ECO:0000313" key="9">
    <source>
        <dbReference type="Proteomes" id="UP000229523"/>
    </source>
</evidence>
<dbReference type="InterPro" id="IPR007197">
    <property type="entry name" value="rSAM"/>
</dbReference>
<dbReference type="Pfam" id="PF13353">
    <property type="entry name" value="Fer4_12"/>
    <property type="match status" value="1"/>
</dbReference>
<dbReference type="EMBL" id="MJBI02000010">
    <property type="protein sequence ID" value="RAI79158.1"/>
    <property type="molecule type" value="Genomic_DNA"/>
</dbReference>
<comment type="function">
    <text evidence="7">Activation of anaerobic ribonucleoside-triphosphate reductase under anaerobic conditions by generation of an organic free radical, using S-adenosylmethionine and reduced flavodoxin as cosubstrates to produce 5'-deoxy-adenosine.</text>
</comment>